<keyword evidence="2" id="KW-1185">Reference proteome</keyword>
<reference evidence="1 2" key="1">
    <citation type="submission" date="2020-07" db="EMBL/GenBank/DDBJ databases">
        <title>Sequencing the genomes of 1000 actinobacteria strains.</title>
        <authorList>
            <person name="Klenk H.-P."/>
        </authorList>
    </citation>
    <scope>NUCLEOTIDE SEQUENCE [LARGE SCALE GENOMIC DNA]</scope>
    <source>
        <strain evidence="1 2">DSM 23987</strain>
    </source>
</reference>
<sequence>MTPPKEVRPGAGAGPTHEDSVADLYLDSRVIDLDAIHHAWIVGFRQGYDLGRQHASEDMARALLHEQAAVMAGTAVATATANHGPGWASAIRQQAEAVGS</sequence>
<dbReference type="AlphaFoldDB" id="A0A852W9H7"/>
<protein>
    <submittedName>
        <fullName evidence="1">Uncharacterized protein</fullName>
    </submittedName>
</protein>
<accession>A0A852W9H7</accession>
<evidence type="ECO:0000313" key="1">
    <source>
        <dbReference type="EMBL" id="NYG05728.1"/>
    </source>
</evidence>
<comment type="caution">
    <text evidence="1">The sequence shown here is derived from an EMBL/GenBank/DDBJ whole genome shotgun (WGS) entry which is preliminary data.</text>
</comment>
<name>A0A852W9H7_9MICO</name>
<evidence type="ECO:0000313" key="2">
    <source>
        <dbReference type="Proteomes" id="UP000573599"/>
    </source>
</evidence>
<proteinExistence type="predicted"/>
<dbReference type="Proteomes" id="UP000573599">
    <property type="component" value="Unassembled WGS sequence"/>
</dbReference>
<gene>
    <name evidence="1" type="ORF">BJ986_000215</name>
</gene>
<organism evidence="1 2">
    <name type="scientific">Pedococcus badiiscoriae</name>
    <dbReference type="NCBI Taxonomy" id="642776"/>
    <lineage>
        <taxon>Bacteria</taxon>
        <taxon>Bacillati</taxon>
        <taxon>Actinomycetota</taxon>
        <taxon>Actinomycetes</taxon>
        <taxon>Micrococcales</taxon>
        <taxon>Intrasporangiaceae</taxon>
        <taxon>Pedococcus</taxon>
    </lineage>
</organism>
<dbReference type="EMBL" id="JACCAB010000001">
    <property type="protein sequence ID" value="NYG05728.1"/>
    <property type="molecule type" value="Genomic_DNA"/>
</dbReference>